<dbReference type="EMBL" id="JAJEPX010000001">
    <property type="protein sequence ID" value="MCC2175600.1"/>
    <property type="molecule type" value="Genomic_DNA"/>
</dbReference>
<evidence type="ECO:0000313" key="2">
    <source>
        <dbReference type="EMBL" id="MCC2175600.1"/>
    </source>
</evidence>
<gene>
    <name evidence="2" type="ORF">LKD22_00390</name>
</gene>
<sequence>MNSFTAETRRQLKREQKARVMENLGRCIGIQLMYLVPYVLLMVILYVSVFGRAFALIAGGVSANDYQLMAALSRGLNTIWLCIALMLAITGPLQFGLMHFYIGLAHGEDVTVGTLMYPFTSLKSVWAGIRMVFTLWLRGIIWSIVPTVIYSAIVFSVAVAVSDTAQYQVIAGALQVVYLLVMIPIRVKLQTYNAGWLLLAQDENRSAWAATREASWAFRGNLMKLFVFDLSFIGWYILTAVVIWGCILLGTVGLTVMSTGMAIAVFAAALVAALCLTAVLNGFLSAYMESSFVRMYEHLTEPSVEFYPEG</sequence>
<protein>
    <submittedName>
        <fullName evidence="2">DUF975 family protein</fullName>
    </submittedName>
</protein>
<dbReference type="AlphaFoldDB" id="A0AAW4VVU9"/>
<dbReference type="GeneID" id="98661013"/>
<feature type="transmembrane region" description="Helical" evidence="1">
    <location>
        <begin position="38"/>
        <end position="58"/>
    </location>
</feature>
<keyword evidence="1" id="KW-0812">Transmembrane</keyword>
<keyword evidence="3" id="KW-1185">Reference proteome</keyword>
<keyword evidence="1" id="KW-1133">Transmembrane helix</keyword>
<feature type="transmembrane region" description="Helical" evidence="1">
    <location>
        <begin position="167"/>
        <end position="185"/>
    </location>
</feature>
<dbReference type="Pfam" id="PF06161">
    <property type="entry name" value="DUF975"/>
    <property type="match status" value="1"/>
</dbReference>
<dbReference type="Proteomes" id="UP001298753">
    <property type="component" value="Unassembled WGS sequence"/>
</dbReference>
<dbReference type="InterPro" id="IPR010380">
    <property type="entry name" value="DUF975"/>
</dbReference>
<reference evidence="2 3" key="1">
    <citation type="submission" date="2021-10" db="EMBL/GenBank/DDBJ databases">
        <title>Anaerobic single-cell dispensing facilitates the cultivation of human gut bacteria.</title>
        <authorList>
            <person name="Afrizal A."/>
        </authorList>
    </citation>
    <scope>NUCLEOTIDE SEQUENCE [LARGE SCALE GENOMIC DNA]</scope>
    <source>
        <strain evidence="2 3">CLA-AA-H270</strain>
    </source>
</reference>
<feature type="transmembrane region" description="Helical" evidence="1">
    <location>
        <begin position="225"/>
        <end position="250"/>
    </location>
</feature>
<evidence type="ECO:0000313" key="3">
    <source>
        <dbReference type="Proteomes" id="UP001298753"/>
    </source>
</evidence>
<feature type="transmembrane region" description="Helical" evidence="1">
    <location>
        <begin position="79"/>
        <end position="102"/>
    </location>
</feature>
<feature type="transmembrane region" description="Helical" evidence="1">
    <location>
        <begin position="140"/>
        <end position="161"/>
    </location>
</feature>
<organism evidence="2 3">
    <name type="scientific">Agathobaculum butyriciproducens</name>
    <dbReference type="NCBI Taxonomy" id="1628085"/>
    <lineage>
        <taxon>Bacteria</taxon>
        <taxon>Bacillati</taxon>
        <taxon>Bacillota</taxon>
        <taxon>Clostridia</taxon>
        <taxon>Eubacteriales</taxon>
        <taxon>Butyricicoccaceae</taxon>
        <taxon>Agathobaculum</taxon>
    </lineage>
</organism>
<keyword evidence="1" id="KW-0472">Membrane</keyword>
<feature type="transmembrane region" description="Helical" evidence="1">
    <location>
        <begin position="262"/>
        <end position="284"/>
    </location>
</feature>
<dbReference type="RefSeq" id="WP_227599903.1">
    <property type="nucleotide sequence ID" value="NZ_JAJEPX010000001.1"/>
</dbReference>
<name>A0AAW4VVU9_9FIRM</name>
<proteinExistence type="predicted"/>
<evidence type="ECO:0000256" key="1">
    <source>
        <dbReference type="SAM" id="Phobius"/>
    </source>
</evidence>
<accession>A0AAW4VVU9</accession>
<comment type="caution">
    <text evidence="2">The sequence shown here is derived from an EMBL/GenBank/DDBJ whole genome shotgun (WGS) entry which is preliminary data.</text>
</comment>